<reference evidence="2" key="1">
    <citation type="journal article" date="2015" name="Nature">
        <title>Complex archaea that bridge the gap between prokaryotes and eukaryotes.</title>
        <authorList>
            <person name="Spang A."/>
            <person name="Saw J.H."/>
            <person name="Jorgensen S.L."/>
            <person name="Zaremba-Niedzwiedzka K."/>
            <person name="Martijn J."/>
            <person name="Lind A.E."/>
            <person name="van Eijk R."/>
            <person name="Schleper C."/>
            <person name="Guy L."/>
            <person name="Ettema T.J."/>
        </authorList>
    </citation>
    <scope>NUCLEOTIDE SEQUENCE</scope>
</reference>
<proteinExistence type="predicted"/>
<comment type="caution">
    <text evidence="2">The sequence shown here is derived from an EMBL/GenBank/DDBJ whole genome shotgun (WGS) entry which is preliminary data.</text>
</comment>
<accession>A0A0F9KV61</accession>
<dbReference type="EMBL" id="LAZR01007384">
    <property type="protein sequence ID" value="KKM85603.1"/>
    <property type="molecule type" value="Genomic_DNA"/>
</dbReference>
<evidence type="ECO:0000313" key="2">
    <source>
        <dbReference type="EMBL" id="KKM85603.1"/>
    </source>
</evidence>
<dbReference type="AlphaFoldDB" id="A0A0F9KV61"/>
<gene>
    <name evidence="2" type="ORF">LCGC14_1287380</name>
</gene>
<name>A0A0F9KV61_9ZZZZ</name>
<protein>
    <submittedName>
        <fullName evidence="2">Uncharacterized protein</fullName>
    </submittedName>
</protein>
<sequence length="84" mass="9081">MTAAISTSHCDALSASSCAGCAVFETSALIDRRADAEQISRAHRQDHEHGHIEHAVAKRSPGGNEKWPTRVEYGGTPNEEQPQI</sequence>
<evidence type="ECO:0000256" key="1">
    <source>
        <dbReference type="SAM" id="MobiDB-lite"/>
    </source>
</evidence>
<organism evidence="2">
    <name type="scientific">marine sediment metagenome</name>
    <dbReference type="NCBI Taxonomy" id="412755"/>
    <lineage>
        <taxon>unclassified sequences</taxon>
        <taxon>metagenomes</taxon>
        <taxon>ecological metagenomes</taxon>
    </lineage>
</organism>
<feature type="region of interest" description="Disordered" evidence="1">
    <location>
        <begin position="39"/>
        <end position="84"/>
    </location>
</feature>
<feature type="compositionally biased region" description="Basic and acidic residues" evidence="1">
    <location>
        <begin position="39"/>
        <end position="56"/>
    </location>
</feature>